<dbReference type="InterPro" id="IPR013584">
    <property type="entry name" value="RAP"/>
</dbReference>
<dbReference type="InterPro" id="IPR027417">
    <property type="entry name" value="P-loop_NTPase"/>
</dbReference>
<dbReference type="EMBL" id="RZGX01000019">
    <property type="protein sequence ID" value="RUR21110.1"/>
    <property type="molecule type" value="Genomic_DNA"/>
</dbReference>
<proteinExistence type="predicted"/>
<dbReference type="Gene3D" id="3.40.50.300">
    <property type="entry name" value="P-loop containing nucleotide triphosphate hydrolases"/>
    <property type="match status" value="3"/>
</dbReference>
<feature type="coiled-coil region" evidence="1">
    <location>
        <begin position="769"/>
        <end position="796"/>
    </location>
</feature>
<dbReference type="RefSeq" id="WP_110143743.1">
    <property type="nucleotide sequence ID" value="NZ_QHJG01000034.1"/>
</dbReference>
<keyword evidence="1" id="KW-0175">Coiled coil</keyword>
<evidence type="ECO:0000313" key="6">
    <source>
        <dbReference type="Proteomes" id="UP000247152"/>
    </source>
</evidence>
<dbReference type="InterPro" id="IPR041679">
    <property type="entry name" value="DNA2/NAM7-like_C"/>
</dbReference>
<dbReference type="InterPro" id="IPR049468">
    <property type="entry name" value="Restrct_endonuc-II-like_dom"/>
</dbReference>
<dbReference type="Proteomes" id="UP000247152">
    <property type="component" value="Unassembled WGS sequence"/>
</dbReference>
<dbReference type="SUPFAM" id="SSF52980">
    <property type="entry name" value="Restriction endonuclease-like"/>
    <property type="match status" value="1"/>
</dbReference>
<dbReference type="Pfam" id="PF13086">
    <property type="entry name" value="AAA_11"/>
    <property type="match status" value="2"/>
</dbReference>
<dbReference type="EMBL" id="QHJG01000034">
    <property type="protein sequence ID" value="PWY54468.1"/>
    <property type="molecule type" value="Genomic_DNA"/>
</dbReference>
<dbReference type="InterPro" id="IPR025103">
    <property type="entry name" value="DUF4011"/>
</dbReference>
<dbReference type="SUPFAM" id="SSF52540">
    <property type="entry name" value="P-loop containing nucleoside triphosphate hydrolases"/>
    <property type="match status" value="2"/>
</dbReference>
<name>A0A317TXB7_9GAMM</name>
<evidence type="ECO:0000256" key="1">
    <source>
        <dbReference type="SAM" id="Coils"/>
    </source>
</evidence>
<evidence type="ECO:0000313" key="5">
    <source>
        <dbReference type="EMBL" id="RUR21110.1"/>
    </source>
</evidence>
<dbReference type="PANTHER" id="PTHR10887">
    <property type="entry name" value="DNA2/NAM7 HELICASE FAMILY"/>
    <property type="match status" value="1"/>
</dbReference>
<evidence type="ECO:0000313" key="7">
    <source>
        <dbReference type="Proteomes" id="UP000287374"/>
    </source>
</evidence>
<keyword evidence="7" id="KW-1185">Reference proteome</keyword>
<dbReference type="InterPro" id="IPR047187">
    <property type="entry name" value="SF1_C_Upf1"/>
</dbReference>
<dbReference type="Pfam" id="PF18741">
    <property type="entry name" value="MTES_1575"/>
    <property type="match status" value="1"/>
</dbReference>
<evidence type="ECO:0000313" key="3">
    <source>
        <dbReference type="EMBL" id="PWY54114.1"/>
    </source>
</evidence>
<dbReference type="InterPro" id="IPR041677">
    <property type="entry name" value="DNA2/NAM7_AAA_11"/>
</dbReference>
<dbReference type="PANTHER" id="PTHR10887:SF495">
    <property type="entry name" value="HELICASE SENATAXIN ISOFORM X1-RELATED"/>
    <property type="match status" value="1"/>
</dbReference>
<dbReference type="CDD" id="cd18808">
    <property type="entry name" value="SF1_C_Upf1"/>
    <property type="match status" value="1"/>
</dbReference>
<reference evidence="5 7" key="2">
    <citation type="submission" date="2018-12" db="EMBL/GenBank/DDBJ databases">
        <title>Legionella sp,whole genome shotgun sequence.</title>
        <authorList>
            <person name="Wu H."/>
        </authorList>
    </citation>
    <scope>NUCLEOTIDE SEQUENCE [LARGE SCALE GENOMIC DNA]</scope>
    <source>
        <strain evidence="5">Km489</strain>
        <strain evidence="7">km489</strain>
    </source>
</reference>
<dbReference type="GO" id="GO:0004386">
    <property type="term" value="F:helicase activity"/>
    <property type="evidence" value="ECO:0007669"/>
    <property type="project" value="InterPro"/>
</dbReference>
<comment type="caution">
    <text evidence="3">The sequence shown here is derived from an EMBL/GenBank/DDBJ whole genome shotgun (WGS) entry which is preliminary data.</text>
</comment>
<feature type="domain" description="RAP" evidence="2">
    <location>
        <begin position="1346"/>
        <end position="1403"/>
    </location>
</feature>
<protein>
    <recommendedName>
        <fullName evidence="2">RAP domain-containing protein</fullName>
    </recommendedName>
</protein>
<dbReference type="Pfam" id="PF13087">
    <property type="entry name" value="AAA_12"/>
    <property type="match status" value="1"/>
</dbReference>
<dbReference type="InterPro" id="IPR011335">
    <property type="entry name" value="Restrct_endonuc-II-like"/>
</dbReference>
<dbReference type="EMBL" id="QHJG01000044">
    <property type="protein sequence ID" value="PWY54114.1"/>
    <property type="molecule type" value="Genomic_DNA"/>
</dbReference>
<dbReference type="Gene3D" id="3.40.960.10">
    <property type="entry name" value="VSR Endonuclease"/>
    <property type="match status" value="1"/>
</dbReference>
<dbReference type="SMART" id="SM00952">
    <property type="entry name" value="RAP"/>
    <property type="match status" value="1"/>
</dbReference>
<evidence type="ECO:0000259" key="2">
    <source>
        <dbReference type="SMART" id="SM00952"/>
    </source>
</evidence>
<dbReference type="Proteomes" id="UP000287374">
    <property type="component" value="Unassembled WGS sequence"/>
</dbReference>
<dbReference type="InterPro" id="IPR045055">
    <property type="entry name" value="DNA2/NAM7-like"/>
</dbReference>
<sequence>MSILDFIKKQILRYRDLLANLSRRNKEIYYRESRGHCINLSKAPKAEDIYNDIISEKFVPMRSMSSRFQDLMNNSDFDLTKHLLLEETKNTDLIKRLDKIRLADDKFRREYGMPGAWLLGPFLCWRDSANYRQDELLISPIFKIAVDVIKDKRKKWSLKLEDNIVQLNPSLRLALRQKLGIKLPEHFESDQVSDALQEFKNYLDKYGKSVIHDESFTDALPKIPPRFKIVKNEEGELVDRIPVNLEEALSKKEYELYSKVNANQFYLIDIVLIDHLNASRTVLLRDYDSIFEYSEMHPILSELFLGKPIPTDKGEIYERTKALDDYKERDNFFVVNIDSSQHRAIDQTTKGKVTVIQGPPGTGKSQTITNLIAEGISKGKKVLFVSEKRAALDVVYARLKKANLVSQSVLIHSSDLNKQSLYSSFLELAEANHDPQAEKQWDLLTNELDNLKSEINNYYRILETVHNPSGLNISELLTLHSEQINVKMNIQFANLFARYSFDDLNSICGKLSELQAYAARVKDIPNHPWLHRKNDTILTNSFIQVMSDLVEKIKLTEQSISAIKIQIEDLGVNNIEALPSSNELMELSQLSLPSEWFEFADMFYSDLSGLMIYQKEIQEIIQTINSEKSHFDLINKNADDEIIRQLEMYYSISRSVFDWFTPNFWRMRSFRRQFLTNWDRTNKSFKSYRLVKEAIKSFKSITQNKLLPLESNESDPEKIILAFNAINPILKTITSIGDAMRTLGLVSNPELSSYNSQSAIKIKKIFTDLSQTKINLEEQIEILDKLKDNLNQYFEKPLVSDTDNENYNYDLLIEKMIDLEVLDKIDLCLNSIRSSFNCDLSKELIIKNLIPIDDSWDQYVISLVIKWWIDEIITQYPGLRNFDRNNFHTKIESFKKIETEHRLSAREFVNNAVSKRWGNGVGEFEGLSLLKKEANKQRKVLSPREIMERGALSTMLKLKPCWLMSPLSISQILPMEMGLFDIIIFDEASQVRVEDAIPSIYRANSMVVVGDPKQMPPTNFFSAIEFIDDDDDENESDLSQSILDLASQIYPSEILEWHYRSRSESLIAFSNRAFYGGRLIAVPNPYYLTEGEVIKFHQINNAYFNQKEGNNVEADALVDRLALLFQIYPEKSLGVIAMGQSQMLAIEDAIERRILSDVSFKNNIKRARMLSDGESDIPFFVKNLENVQGDERDLVLISVGYAPSAQGRKLYMNFGPLSKQGGGRRLNVAITRAKQSIEVFCSFDPNLIPAEEKDFTKNPDLVLFGRYLKYAKAINDKNYPEAKAILDSFGIGGAITTRKTSSFSKNVQRRLEELGYKVSAEIGSSGFYIDLGVHHPVIQTNFILGIECDGALFHSTPYARDRDKTRQELLESRGWRIERIWSQDWSRDWKSEITRIDNILKQILNMDNAQKSFYKTTEEV</sequence>
<dbReference type="Pfam" id="PF13195">
    <property type="entry name" value="DUF4011"/>
    <property type="match status" value="1"/>
</dbReference>
<reference evidence="3 6" key="1">
    <citation type="submission" date="2018-05" db="EMBL/GenBank/DDBJ databases">
        <title>Legionella qingyii sp.nov., whole genome shotgun sequence.</title>
        <authorList>
            <person name="Wu H."/>
            <person name="Zhu Q."/>
            <person name="Hu C."/>
        </authorList>
    </citation>
    <scope>NUCLEOTIDE SEQUENCE [LARGE SCALE GENOMIC DNA]</scope>
    <source>
        <strain evidence="3 6">HEB18</strain>
    </source>
</reference>
<gene>
    <name evidence="4" type="ORF">DGG96_17010</name>
    <name evidence="3" type="ORF">DGG96_18580</name>
    <name evidence="5" type="ORF">ELY20_13435</name>
</gene>
<accession>A0A317TXB7</accession>
<evidence type="ECO:0000313" key="4">
    <source>
        <dbReference type="EMBL" id="PWY54468.1"/>
    </source>
</evidence>
<organism evidence="3 6">
    <name type="scientific">Legionella qingyii</name>
    <dbReference type="NCBI Taxonomy" id="2184757"/>
    <lineage>
        <taxon>Bacteria</taxon>
        <taxon>Pseudomonadati</taxon>
        <taxon>Pseudomonadota</taxon>
        <taxon>Gammaproteobacteria</taxon>
        <taxon>Legionellales</taxon>
        <taxon>Legionellaceae</taxon>
        <taxon>Legionella</taxon>
    </lineage>
</organism>
<dbReference type="OrthoDB" id="9757917at2"/>